<dbReference type="SFLD" id="SFLDS00029">
    <property type="entry name" value="Radical_SAM"/>
    <property type="match status" value="1"/>
</dbReference>
<name>A0ABR7EB70_9FIRM</name>
<evidence type="ECO:0000256" key="4">
    <source>
        <dbReference type="ARBA" id="ARBA00022723"/>
    </source>
</evidence>
<dbReference type="InterPro" id="IPR007197">
    <property type="entry name" value="rSAM"/>
</dbReference>
<evidence type="ECO:0000313" key="8">
    <source>
        <dbReference type="EMBL" id="MBC5647024.1"/>
    </source>
</evidence>
<keyword evidence="5" id="KW-0408">Iron</keyword>
<gene>
    <name evidence="8" type="primary">amrS</name>
    <name evidence="8" type="ORF">H8S18_01555</name>
</gene>
<dbReference type="SUPFAM" id="SSF102114">
    <property type="entry name" value="Radical SAM enzymes"/>
    <property type="match status" value="1"/>
</dbReference>
<accession>A0ABR7EB70</accession>
<dbReference type="PANTHER" id="PTHR30352:SF5">
    <property type="entry name" value="PYRUVATE FORMATE-LYASE 1-ACTIVATING ENZYME"/>
    <property type="match status" value="1"/>
</dbReference>
<keyword evidence="4" id="KW-0479">Metal-binding</keyword>
<dbReference type="PROSITE" id="PS51918">
    <property type="entry name" value="RADICAL_SAM"/>
    <property type="match status" value="1"/>
</dbReference>
<dbReference type="InterPro" id="IPR016431">
    <property type="entry name" value="Pyrv-formate_lyase-activ_prd"/>
</dbReference>
<comment type="caution">
    <text evidence="8">The sequence shown here is derived from an EMBL/GenBank/DDBJ whole genome shotgun (WGS) entry which is preliminary data.</text>
</comment>
<evidence type="ECO:0000259" key="7">
    <source>
        <dbReference type="PROSITE" id="PS51918"/>
    </source>
</evidence>
<dbReference type="Proteomes" id="UP000606889">
    <property type="component" value="Unassembled WGS sequence"/>
</dbReference>
<dbReference type="SFLD" id="SFLDG01101">
    <property type="entry name" value="Uncharacterised_Radical_SAM_Su"/>
    <property type="match status" value="1"/>
</dbReference>
<keyword evidence="3" id="KW-0949">S-adenosyl-L-methionine</keyword>
<evidence type="ECO:0000256" key="2">
    <source>
        <dbReference type="ARBA" id="ARBA00022485"/>
    </source>
</evidence>
<dbReference type="NCBIfam" id="TIGR04337">
    <property type="entry name" value="AmmeMemoSam_rS"/>
    <property type="match status" value="1"/>
</dbReference>
<evidence type="ECO:0000313" key="9">
    <source>
        <dbReference type="Proteomes" id="UP000606889"/>
    </source>
</evidence>
<evidence type="ECO:0000256" key="5">
    <source>
        <dbReference type="ARBA" id="ARBA00023004"/>
    </source>
</evidence>
<keyword evidence="9" id="KW-1185">Reference proteome</keyword>
<evidence type="ECO:0000256" key="6">
    <source>
        <dbReference type="ARBA" id="ARBA00023014"/>
    </source>
</evidence>
<reference evidence="8 9" key="1">
    <citation type="submission" date="2020-08" db="EMBL/GenBank/DDBJ databases">
        <title>Genome public.</title>
        <authorList>
            <person name="Liu C."/>
            <person name="Sun Q."/>
        </authorList>
    </citation>
    <scope>NUCLEOTIDE SEQUENCE [LARGE SCALE GENOMIC DNA]</scope>
    <source>
        <strain evidence="8 9">NSJ-35</strain>
    </source>
</reference>
<keyword evidence="6" id="KW-0411">Iron-sulfur</keyword>
<dbReference type="PIRSF" id="PIRSF004869">
    <property type="entry name" value="PflX_prd"/>
    <property type="match status" value="1"/>
</dbReference>
<dbReference type="InterPro" id="IPR027596">
    <property type="entry name" value="AmmeMemoSam_rS"/>
</dbReference>
<dbReference type="PANTHER" id="PTHR30352">
    <property type="entry name" value="PYRUVATE FORMATE-LYASE-ACTIVATING ENZYME"/>
    <property type="match status" value="1"/>
</dbReference>
<keyword evidence="2" id="KW-0004">4Fe-4S</keyword>
<dbReference type="EMBL" id="JACOON010000001">
    <property type="protein sequence ID" value="MBC5647024.1"/>
    <property type="molecule type" value="Genomic_DNA"/>
</dbReference>
<evidence type="ECO:0000256" key="3">
    <source>
        <dbReference type="ARBA" id="ARBA00022691"/>
    </source>
</evidence>
<organism evidence="8 9">
    <name type="scientific">Christensenella tenuis</name>
    <dbReference type="NCBI Taxonomy" id="2763033"/>
    <lineage>
        <taxon>Bacteria</taxon>
        <taxon>Bacillati</taxon>
        <taxon>Bacillota</taxon>
        <taxon>Clostridia</taxon>
        <taxon>Christensenellales</taxon>
        <taxon>Christensenellaceae</taxon>
        <taxon>Christensenella</taxon>
    </lineage>
</organism>
<dbReference type="InterPro" id="IPR058240">
    <property type="entry name" value="rSAM_sf"/>
</dbReference>
<sequence length="274" mass="30802">MKKVCTVCPHACALKEGEVGLCGARKNIDNRIIDDNYGQLTAIALDPIEKKPLVRFFPGSRILSVGSFGCNLHCPFCQNSSISMYGNEMTKQSMQPNELACLAEALREQGNIGIAYTYNEPVIGYEFVRDCAYAAHEKNLKNVLVTNGFCNEEIWRALLPVIDAVNIDLKAFSQRFYRAIGGDLETVKRSIELAAQNCHIEVTALIIPNENDSNTEMEHLSIWLASISREIPLHVTRFFPRYKMQNAQATPVRKVLQLAEVARKHLKYVYEGNC</sequence>
<dbReference type="Pfam" id="PF04055">
    <property type="entry name" value="Radical_SAM"/>
    <property type="match status" value="1"/>
</dbReference>
<dbReference type="RefSeq" id="WP_186856550.1">
    <property type="nucleotide sequence ID" value="NZ_JACOON010000001.1"/>
</dbReference>
<dbReference type="InterPro" id="IPR034457">
    <property type="entry name" value="Organic_radical-activating"/>
</dbReference>
<protein>
    <submittedName>
        <fullName evidence="8">AmmeMemoRadiSam system radical SAM enzyme</fullName>
    </submittedName>
</protein>
<dbReference type="CDD" id="cd01335">
    <property type="entry name" value="Radical_SAM"/>
    <property type="match status" value="1"/>
</dbReference>
<feature type="domain" description="Radical SAM core" evidence="7">
    <location>
        <begin position="55"/>
        <end position="271"/>
    </location>
</feature>
<comment type="cofactor">
    <cofactor evidence="1">
        <name>[4Fe-4S] cluster</name>
        <dbReference type="ChEBI" id="CHEBI:49883"/>
    </cofactor>
</comment>
<proteinExistence type="predicted"/>
<dbReference type="Gene3D" id="3.20.20.70">
    <property type="entry name" value="Aldolase class I"/>
    <property type="match status" value="1"/>
</dbReference>
<evidence type="ECO:0000256" key="1">
    <source>
        <dbReference type="ARBA" id="ARBA00001966"/>
    </source>
</evidence>
<dbReference type="InterPro" id="IPR013785">
    <property type="entry name" value="Aldolase_TIM"/>
</dbReference>